<comment type="cofactor">
    <cofactor evidence="1">
        <name>Mg(2+)</name>
        <dbReference type="ChEBI" id="CHEBI:18420"/>
    </cofactor>
</comment>
<dbReference type="GO" id="GO:0005737">
    <property type="term" value="C:cytoplasm"/>
    <property type="evidence" value="ECO:0007669"/>
    <property type="project" value="TreeGrafter"/>
</dbReference>
<keyword evidence="3" id="KW-0479">Metal-binding</keyword>
<keyword evidence="5" id="KW-0460">Magnesium</keyword>
<name>A0A4R3MS36_9BACI</name>
<dbReference type="AlphaFoldDB" id="A0A4R3MS36"/>
<dbReference type="Gene3D" id="3.90.79.10">
    <property type="entry name" value="Nucleoside Triphosphate Pyrophosphohydrolase"/>
    <property type="match status" value="1"/>
</dbReference>
<proteinExistence type="inferred from homology"/>
<dbReference type="GO" id="GO:0016818">
    <property type="term" value="F:hydrolase activity, acting on acid anhydrides, in phosphorus-containing anhydrides"/>
    <property type="evidence" value="ECO:0007669"/>
    <property type="project" value="TreeGrafter"/>
</dbReference>
<evidence type="ECO:0000313" key="7">
    <source>
        <dbReference type="EMBL" id="TCT17551.1"/>
    </source>
</evidence>
<keyword evidence="8" id="KW-1185">Reference proteome</keyword>
<evidence type="ECO:0000256" key="3">
    <source>
        <dbReference type="ARBA" id="ARBA00022723"/>
    </source>
</evidence>
<sequence>MMLNREKKPNQGLWNGVGGKIEEGETPLENVIREVYEETGLKLSDAAFRGMVNWKSDGALYGPMYVYLADYPAAQIVTTPKKVREGILDWKPISWIMAPENRGVTADISKYFRYLFDESATFEHLFIYINGKLIDYVRKTIPEAELEKCSSYGSKQD</sequence>
<dbReference type="PANTHER" id="PTHR43758">
    <property type="entry name" value="7,8-DIHYDRO-8-OXOGUANINE TRIPHOSPHATASE"/>
    <property type="match status" value="1"/>
</dbReference>
<comment type="caution">
    <text evidence="7">The sequence shown here is derived from an EMBL/GenBank/DDBJ whole genome shotgun (WGS) entry which is preliminary data.</text>
</comment>
<gene>
    <name evidence="7" type="ORF">EDD68_12921</name>
</gene>
<dbReference type="PRINTS" id="PR00502">
    <property type="entry name" value="NUDIXFAMILY"/>
</dbReference>
<evidence type="ECO:0000256" key="4">
    <source>
        <dbReference type="ARBA" id="ARBA00022801"/>
    </source>
</evidence>
<evidence type="ECO:0000256" key="5">
    <source>
        <dbReference type="ARBA" id="ARBA00022842"/>
    </source>
</evidence>
<keyword evidence="4" id="KW-0378">Hydrolase</keyword>
<dbReference type="InterPro" id="IPR000086">
    <property type="entry name" value="NUDIX_hydrolase_dom"/>
</dbReference>
<reference evidence="7 8" key="1">
    <citation type="submission" date="2019-03" db="EMBL/GenBank/DDBJ databases">
        <title>Genomic Encyclopedia of Type Strains, Phase IV (KMG-IV): sequencing the most valuable type-strain genomes for metagenomic binning, comparative biology and taxonomic classification.</title>
        <authorList>
            <person name="Goeker M."/>
        </authorList>
    </citation>
    <scope>NUCLEOTIDE SEQUENCE [LARGE SCALE GENOMIC DNA]</scope>
    <source>
        <strain evidence="7 8">DSM 25894</strain>
    </source>
</reference>
<dbReference type="PROSITE" id="PS51462">
    <property type="entry name" value="NUDIX"/>
    <property type="match status" value="1"/>
</dbReference>
<dbReference type="InterPro" id="IPR015797">
    <property type="entry name" value="NUDIX_hydrolase-like_dom_sf"/>
</dbReference>
<dbReference type="Proteomes" id="UP000294650">
    <property type="component" value="Unassembled WGS sequence"/>
</dbReference>
<evidence type="ECO:0000313" key="8">
    <source>
        <dbReference type="Proteomes" id="UP000294650"/>
    </source>
</evidence>
<dbReference type="InterPro" id="IPR020476">
    <property type="entry name" value="Nudix_hydrolase"/>
</dbReference>
<evidence type="ECO:0000256" key="2">
    <source>
        <dbReference type="ARBA" id="ARBA00005582"/>
    </source>
</evidence>
<evidence type="ECO:0000256" key="1">
    <source>
        <dbReference type="ARBA" id="ARBA00001946"/>
    </source>
</evidence>
<dbReference type="PANTHER" id="PTHR43758:SF2">
    <property type="entry name" value="OXIDIZED PURINE NUCLEOSIDE TRIPHOSPHATE HYDROLASE"/>
    <property type="match status" value="1"/>
</dbReference>
<dbReference type="SUPFAM" id="SSF55811">
    <property type="entry name" value="Nudix"/>
    <property type="match status" value="1"/>
</dbReference>
<dbReference type="GO" id="GO:0046872">
    <property type="term" value="F:metal ion binding"/>
    <property type="evidence" value="ECO:0007669"/>
    <property type="project" value="UniProtKB-KW"/>
</dbReference>
<dbReference type="CDD" id="cd18886">
    <property type="entry name" value="NUDIX_MutT_Nudt1"/>
    <property type="match status" value="1"/>
</dbReference>
<organism evidence="7 8">
    <name type="scientific">Melghiribacillus thermohalophilus</name>
    <dbReference type="NCBI Taxonomy" id="1324956"/>
    <lineage>
        <taxon>Bacteria</taxon>
        <taxon>Bacillati</taxon>
        <taxon>Bacillota</taxon>
        <taxon>Bacilli</taxon>
        <taxon>Bacillales</taxon>
        <taxon>Bacillaceae</taxon>
        <taxon>Melghiribacillus</taxon>
    </lineage>
</organism>
<evidence type="ECO:0000259" key="6">
    <source>
        <dbReference type="PROSITE" id="PS51462"/>
    </source>
</evidence>
<accession>A0A4R3MS36</accession>
<feature type="domain" description="Nudix hydrolase" evidence="6">
    <location>
        <begin position="1"/>
        <end position="116"/>
    </location>
</feature>
<dbReference type="Pfam" id="PF00293">
    <property type="entry name" value="NUDIX"/>
    <property type="match status" value="1"/>
</dbReference>
<dbReference type="EMBL" id="SMAN01000029">
    <property type="protein sequence ID" value="TCT17551.1"/>
    <property type="molecule type" value="Genomic_DNA"/>
</dbReference>
<comment type="similarity">
    <text evidence="2">Belongs to the Nudix hydrolase family.</text>
</comment>
<protein>
    <submittedName>
        <fullName evidence="7">8-oxo-dGTP diphosphatase</fullName>
    </submittedName>
</protein>